<dbReference type="InterPro" id="IPR005569">
    <property type="entry name" value="Arc_DNA-bd_dom"/>
</dbReference>
<dbReference type="AlphaFoldDB" id="A0A1V9DG64"/>
<keyword evidence="3" id="KW-1185">Reference proteome</keyword>
<dbReference type="Gene3D" id="1.10.1220.10">
    <property type="entry name" value="Met repressor-like"/>
    <property type="match status" value="1"/>
</dbReference>
<evidence type="ECO:0000259" key="1">
    <source>
        <dbReference type="Pfam" id="PF03869"/>
    </source>
</evidence>
<dbReference type="EMBL" id="MWUE01000019">
    <property type="protein sequence ID" value="OQP32867.1"/>
    <property type="molecule type" value="Genomic_DNA"/>
</dbReference>
<organism evidence="2 3">
    <name type="scientific">Pantoea latae</name>
    <dbReference type="NCBI Taxonomy" id="1964541"/>
    <lineage>
        <taxon>Bacteria</taxon>
        <taxon>Pseudomonadati</taxon>
        <taxon>Pseudomonadota</taxon>
        <taxon>Gammaproteobacteria</taxon>
        <taxon>Enterobacterales</taxon>
        <taxon>Erwiniaceae</taxon>
        <taxon>Pantoea</taxon>
    </lineage>
</organism>
<dbReference type="RefSeq" id="WP_081140107.1">
    <property type="nucleotide sequence ID" value="NZ_MWUE01000019.1"/>
</dbReference>
<dbReference type="GO" id="GO:0043565">
    <property type="term" value="F:sequence-specific DNA binding"/>
    <property type="evidence" value="ECO:0007669"/>
    <property type="project" value="UniProtKB-ARBA"/>
</dbReference>
<accession>A0A1V9DG64</accession>
<dbReference type="OrthoDB" id="6548436at2"/>
<proteinExistence type="predicted"/>
<dbReference type="Proteomes" id="UP000192769">
    <property type="component" value="Unassembled WGS sequence"/>
</dbReference>
<protein>
    <recommendedName>
        <fullName evidence="1">Arc-like DNA binding domain-containing protein</fullName>
    </recommendedName>
</protein>
<dbReference type="GO" id="GO:0006355">
    <property type="term" value="P:regulation of DNA-templated transcription"/>
    <property type="evidence" value="ECO:0007669"/>
    <property type="project" value="InterPro"/>
</dbReference>
<dbReference type="Pfam" id="PF03869">
    <property type="entry name" value="Arc"/>
    <property type="match status" value="1"/>
</dbReference>
<dbReference type="SUPFAM" id="SSF47598">
    <property type="entry name" value="Ribbon-helix-helix"/>
    <property type="match status" value="1"/>
</dbReference>
<comment type="caution">
    <text evidence="2">The sequence shown here is derived from an EMBL/GenBank/DDBJ whole genome shotgun (WGS) entry which is preliminary data.</text>
</comment>
<sequence>MTDTVNLTIKIDPALKEQIKQLALENEISMSQEIVQRLQESLLPPAAAAVDNQDTAESASNVFSADEVKQLRALLKKQGKKKK</sequence>
<dbReference type="InterPro" id="IPR010985">
    <property type="entry name" value="Ribbon_hlx_hlx"/>
</dbReference>
<dbReference type="InterPro" id="IPR013321">
    <property type="entry name" value="Arc_rbn_hlx_hlx"/>
</dbReference>
<reference evidence="2 3" key="1">
    <citation type="submission" date="2017-02" db="EMBL/GenBank/DDBJ databases">
        <title>Whole genome shotgun sequence of Pantoea agglomerans strain AS1 isolated from a cycad, Zamia floridana in Central Florida, USA.</title>
        <authorList>
            <person name="Lata P."/>
            <person name="Govindarajan S."/>
            <person name="Qi F."/>
            <person name="Li J.-L."/>
            <person name="Maurya S.K."/>
            <person name="Sahoo M.K."/>
        </authorList>
    </citation>
    <scope>NUCLEOTIDE SEQUENCE [LARGE SCALE GENOMIC DNA]</scope>
    <source>
        <strain evidence="2 3">AS1</strain>
    </source>
</reference>
<evidence type="ECO:0000313" key="3">
    <source>
        <dbReference type="Proteomes" id="UP000192769"/>
    </source>
</evidence>
<feature type="domain" description="Arc-like DNA binding" evidence="1">
    <location>
        <begin position="15"/>
        <end position="46"/>
    </location>
</feature>
<gene>
    <name evidence="2" type="ORF">B2J69_13855</name>
</gene>
<name>A0A1V9DG64_9GAMM</name>
<evidence type="ECO:0000313" key="2">
    <source>
        <dbReference type="EMBL" id="OQP32867.1"/>
    </source>
</evidence>